<evidence type="ECO:0000256" key="7">
    <source>
        <dbReference type="SAM" id="MobiDB-lite"/>
    </source>
</evidence>
<dbReference type="FunFam" id="3.40.50.10810:FF:000055">
    <property type="entry name" value="Protein CHROMATIN REMODELING 24"/>
    <property type="match status" value="1"/>
</dbReference>
<feature type="region of interest" description="Disordered" evidence="7">
    <location>
        <begin position="87"/>
        <end position="174"/>
    </location>
</feature>
<feature type="compositionally biased region" description="Basic and acidic residues" evidence="7">
    <location>
        <begin position="113"/>
        <end position="125"/>
    </location>
</feature>
<evidence type="ECO:0000256" key="3">
    <source>
        <dbReference type="ARBA" id="ARBA00022801"/>
    </source>
</evidence>
<gene>
    <name evidence="9" type="ORF">PVAP13_9KG188570</name>
</gene>
<feature type="domain" description="Helicase ATP-binding" evidence="8">
    <location>
        <begin position="348"/>
        <end position="522"/>
    </location>
</feature>
<keyword evidence="3" id="KW-0378">Hydrolase</keyword>
<dbReference type="InterPro" id="IPR014001">
    <property type="entry name" value="Helicase_ATP-bd"/>
</dbReference>
<evidence type="ECO:0000256" key="6">
    <source>
        <dbReference type="ARBA" id="ARBA00023172"/>
    </source>
</evidence>
<keyword evidence="2" id="KW-0547">Nucleotide-binding</keyword>
<keyword evidence="6" id="KW-0233">DNA recombination</keyword>
<keyword evidence="5" id="KW-0067">ATP-binding</keyword>
<evidence type="ECO:0000313" key="9">
    <source>
        <dbReference type="EMBL" id="KAG2548521.1"/>
    </source>
</evidence>
<dbReference type="Proteomes" id="UP000823388">
    <property type="component" value="Chromosome 9K"/>
</dbReference>
<proteinExistence type="inferred from homology"/>
<dbReference type="InterPro" id="IPR038718">
    <property type="entry name" value="SNF2-like_sf"/>
</dbReference>
<dbReference type="GO" id="GO:0016787">
    <property type="term" value="F:hydrolase activity"/>
    <property type="evidence" value="ECO:0007669"/>
    <property type="project" value="UniProtKB-KW"/>
</dbReference>
<dbReference type="EMBL" id="CM029053">
    <property type="protein sequence ID" value="KAG2548521.1"/>
    <property type="molecule type" value="Genomic_DNA"/>
</dbReference>
<dbReference type="Pfam" id="PF00176">
    <property type="entry name" value="SNF2-rel_dom"/>
    <property type="match status" value="1"/>
</dbReference>
<evidence type="ECO:0000256" key="1">
    <source>
        <dbReference type="ARBA" id="ARBA00007025"/>
    </source>
</evidence>
<dbReference type="GO" id="GO:0004386">
    <property type="term" value="F:helicase activity"/>
    <property type="evidence" value="ECO:0007669"/>
    <property type="project" value="UniProtKB-KW"/>
</dbReference>
<sequence length="548" mass="61357">MASPPPFDIFDDLDDEPPTAIPADHLHPATTPTANGLNDRLLRRVRNRQDPNRNPNLPPPDAATGEARKVKLAGRRRLCKLAATTTHQLEELEEEEEEEEEQQQQQQQEEDDGKSSREILDDLTSRLDSLSVHKPNPTARPREEQLAPLLCNITSNPDDQSAEYGDTHAGAYSPLEISSSDEAATTITRRAEVKPETTSVASAFTDYAGGEVPCGNGKGKGIKDLGRIDRVSKASSFVDSDPDFDDDEEGTSSTAYAAKHVSRKAFARRPTKASTFRNNDYSSDDILGQEKENRGFVKNNSEDVGWEKMEDFKMEPTGTAATSKPYKLPGRIFKMLYPHQREGLRWLWGLHCRGTGGILGDDLGLGKTMQVSAFLAGLFLSRLIKRVLIVAPKTLLAHWTKELSVVGLKHKIRDYSGPSTSIRNYELQYAFQLGGVLLTTYDIVRNNYKRIRGNSYNNDDEEEGTLWNYVILDEGHLIKNNKTQRAQSLFEIPCAHRIVISGTPIQNNLKEMWTLFNFCCPDVLGDKQQFKTRYEMAILRGNDKNATT</sequence>
<dbReference type="Gene3D" id="3.40.50.10810">
    <property type="entry name" value="Tandem AAA-ATPase domain"/>
    <property type="match status" value="1"/>
</dbReference>
<feature type="compositionally biased region" description="Acidic residues" evidence="7">
    <location>
        <begin position="91"/>
        <end position="112"/>
    </location>
</feature>
<accession>A0A8T0NET0</accession>
<evidence type="ECO:0000259" key="8">
    <source>
        <dbReference type="PROSITE" id="PS51192"/>
    </source>
</evidence>
<dbReference type="AlphaFoldDB" id="A0A8T0NET0"/>
<dbReference type="PROSITE" id="PS51192">
    <property type="entry name" value="HELICASE_ATP_BIND_1"/>
    <property type="match status" value="1"/>
</dbReference>
<comment type="caution">
    <text evidence="9">The sequence shown here is derived from an EMBL/GenBank/DDBJ whole genome shotgun (WGS) entry which is preliminary data.</text>
</comment>
<dbReference type="GO" id="GO:0005524">
    <property type="term" value="F:ATP binding"/>
    <property type="evidence" value="ECO:0007669"/>
    <property type="project" value="UniProtKB-KW"/>
</dbReference>
<evidence type="ECO:0000256" key="5">
    <source>
        <dbReference type="ARBA" id="ARBA00022840"/>
    </source>
</evidence>
<dbReference type="PANTHER" id="PTHR45629">
    <property type="entry name" value="SNF2/RAD54 FAMILY MEMBER"/>
    <property type="match status" value="1"/>
</dbReference>
<dbReference type="InterPro" id="IPR050496">
    <property type="entry name" value="SNF2_RAD54_helicase_repair"/>
</dbReference>
<evidence type="ECO:0000256" key="4">
    <source>
        <dbReference type="ARBA" id="ARBA00022806"/>
    </source>
</evidence>
<keyword evidence="4" id="KW-0347">Helicase</keyword>
<reference evidence="9" key="1">
    <citation type="submission" date="2020-05" db="EMBL/GenBank/DDBJ databases">
        <title>WGS assembly of Panicum virgatum.</title>
        <authorList>
            <person name="Lovell J.T."/>
            <person name="Jenkins J."/>
            <person name="Shu S."/>
            <person name="Juenger T.E."/>
            <person name="Schmutz J."/>
        </authorList>
    </citation>
    <scope>NUCLEOTIDE SEQUENCE</scope>
    <source>
        <strain evidence="9">AP13</strain>
    </source>
</reference>
<dbReference type="SUPFAM" id="SSF52540">
    <property type="entry name" value="P-loop containing nucleoside triphosphate hydrolases"/>
    <property type="match status" value="1"/>
</dbReference>
<feature type="region of interest" description="Disordered" evidence="7">
    <location>
        <begin position="1"/>
        <end position="68"/>
    </location>
</feature>
<dbReference type="GO" id="GO:0015616">
    <property type="term" value="F:DNA translocase activity"/>
    <property type="evidence" value="ECO:0007669"/>
    <property type="project" value="TreeGrafter"/>
</dbReference>
<keyword evidence="10" id="KW-1185">Reference proteome</keyword>
<dbReference type="GO" id="GO:0006310">
    <property type="term" value="P:DNA recombination"/>
    <property type="evidence" value="ECO:0007669"/>
    <property type="project" value="UniProtKB-KW"/>
</dbReference>
<dbReference type="SMART" id="SM00487">
    <property type="entry name" value="DEXDc"/>
    <property type="match status" value="1"/>
</dbReference>
<comment type="similarity">
    <text evidence="1">Belongs to the SNF2/RAD54 helicase family.</text>
</comment>
<dbReference type="InterPro" id="IPR000330">
    <property type="entry name" value="SNF2_N"/>
</dbReference>
<name>A0A8T0NET0_PANVG</name>
<dbReference type="PANTHER" id="PTHR45629:SF7">
    <property type="entry name" value="DNA EXCISION REPAIR PROTEIN ERCC-6-RELATED"/>
    <property type="match status" value="1"/>
</dbReference>
<organism evidence="9 10">
    <name type="scientific">Panicum virgatum</name>
    <name type="common">Blackwell switchgrass</name>
    <dbReference type="NCBI Taxonomy" id="38727"/>
    <lineage>
        <taxon>Eukaryota</taxon>
        <taxon>Viridiplantae</taxon>
        <taxon>Streptophyta</taxon>
        <taxon>Embryophyta</taxon>
        <taxon>Tracheophyta</taxon>
        <taxon>Spermatophyta</taxon>
        <taxon>Magnoliopsida</taxon>
        <taxon>Liliopsida</taxon>
        <taxon>Poales</taxon>
        <taxon>Poaceae</taxon>
        <taxon>PACMAD clade</taxon>
        <taxon>Panicoideae</taxon>
        <taxon>Panicodae</taxon>
        <taxon>Paniceae</taxon>
        <taxon>Panicinae</taxon>
        <taxon>Panicum</taxon>
        <taxon>Panicum sect. Hiantes</taxon>
    </lineage>
</organism>
<protein>
    <recommendedName>
        <fullName evidence="8">Helicase ATP-binding domain-containing protein</fullName>
    </recommendedName>
</protein>
<dbReference type="InterPro" id="IPR027417">
    <property type="entry name" value="P-loop_NTPase"/>
</dbReference>
<evidence type="ECO:0000313" key="10">
    <source>
        <dbReference type="Proteomes" id="UP000823388"/>
    </source>
</evidence>
<evidence type="ECO:0000256" key="2">
    <source>
        <dbReference type="ARBA" id="ARBA00022741"/>
    </source>
</evidence>